<comment type="caution">
    <text evidence="1">The sequence shown here is derived from an EMBL/GenBank/DDBJ whole genome shotgun (WGS) entry which is preliminary data.</text>
</comment>
<dbReference type="EMBL" id="JAPUFD010000016">
    <property type="protein sequence ID" value="MDI1492003.1"/>
    <property type="molecule type" value="Genomic_DNA"/>
</dbReference>
<organism evidence="1 2">
    <name type="scientific">Ramalina farinacea</name>
    <dbReference type="NCBI Taxonomy" id="258253"/>
    <lineage>
        <taxon>Eukaryota</taxon>
        <taxon>Fungi</taxon>
        <taxon>Dikarya</taxon>
        <taxon>Ascomycota</taxon>
        <taxon>Pezizomycotina</taxon>
        <taxon>Lecanoromycetes</taxon>
        <taxon>OSLEUM clade</taxon>
        <taxon>Lecanoromycetidae</taxon>
        <taxon>Lecanorales</taxon>
        <taxon>Lecanorineae</taxon>
        <taxon>Ramalinaceae</taxon>
        <taxon>Ramalina</taxon>
    </lineage>
</organism>
<protein>
    <recommendedName>
        <fullName evidence="3">F-box domain-containing protein</fullName>
    </recommendedName>
</protein>
<evidence type="ECO:0008006" key="3">
    <source>
        <dbReference type="Google" id="ProtNLM"/>
    </source>
</evidence>
<evidence type="ECO:0000313" key="2">
    <source>
        <dbReference type="Proteomes" id="UP001161017"/>
    </source>
</evidence>
<dbReference type="CDD" id="cd09917">
    <property type="entry name" value="F-box_SF"/>
    <property type="match status" value="1"/>
</dbReference>
<accession>A0AA43TXX1</accession>
<proteinExistence type="predicted"/>
<reference evidence="1" key="1">
    <citation type="journal article" date="2023" name="Genome Biol. Evol.">
        <title>First Whole Genome Sequence and Flow Cytometry Genome Size Data for the Lichen-Forming Fungus Ramalina farinacea (Ascomycota).</title>
        <authorList>
            <person name="Llewellyn T."/>
            <person name="Mian S."/>
            <person name="Hill R."/>
            <person name="Leitch I.J."/>
            <person name="Gaya E."/>
        </authorList>
    </citation>
    <scope>NUCLEOTIDE SEQUENCE</scope>
    <source>
        <strain evidence="1">LIQ254RAFAR</strain>
    </source>
</reference>
<sequence length="279" mass="31802">MENTLSLCGMPTEVLVKILGSLPDLQTVGSSNLTCRRIHDVCAANTKAITDAFISSTECSELAVQYYEVRLQSARRSVNAYPVNPPPRLPLQLSPIQRAQEIQAIAKIGHRALDMYLTQMTQPTAIDRDFWQSIYYKALILSSIVLQQRQETRVTEIQINVFSDVDILALSQISDMYAVLRHLPFRHTDGSGNMGWLVYEGLPLQGWHQSGYLIFCIRSYLLDVHTWYRDWFDGIGEGNFMTTREPYGKLVKDLMDEGHCAMYIKLHGYSQLLRDPSSY</sequence>
<keyword evidence="2" id="KW-1185">Reference proteome</keyword>
<dbReference type="Proteomes" id="UP001161017">
    <property type="component" value="Unassembled WGS sequence"/>
</dbReference>
<dbReference type="AlphaFoldDB" id="A0AA43TXX1"/>
<name>A0AA43TXX1_9LECA</name>
<evidence type="ECO:0000313" key="1">
    <source>
        <dbReference type="EMBL" id="MDI1492003.1"/>
    </source>
</evidence>
<gene>
    <name evidence="1" type="ORF">OHK93_003214</name>
</gene>